<name>A0ABQ8K8A1_9APHY</name>
<dbReference type="Proteomes" id="UP000814176">
    <property type="component" value="Unassembled WGS sequence"/>
</dbReference>
<dbReference type="EMBL" id="JADCUA010000019">
    <property type="protein sequence ID" value="KAH9833287.1"/>
    <property type="molecule type" value="Genomic_DNA"/>
</dbReference>
<protein>
    <submittedName>
        <fullName evidence="1">Uncharacterized protein</fullName>
    </submittedName>
</protein>
<sequence length="314" mass="35733">MASHIDWETCRAWLEITIVTFSEALSSQRSNCELLLHKLEEIKRLTRDSERSLASDGLTIVWAEYQFRPLMDLSDSWITRLSKRLQGWPGISLPRSKPLNLSPERNHHIAAGLQVVLDRLKASSSYAPRDADDVLQMQHILHARLRLPLPLVWAIFDEAEYWVRSIGHCGDLIMRGNGGGSAGVTCCTARIPSSVKQYRPLRRVIFTIESHHQGWRTPNDAGGCSWFEICSITAPRRVVMLNPVSRDFQTRRVQWDLALNDGDRDGTGVDAELQQWMRRLTGGEELTLWASVLYRGSGACYVRRVQMELYCACV</sequence>
<organism evidence="1 2">
    <name type="scientific">Rhodofomes roseus</name>
    <dbReference type="NCBI Taxonomy" id="34475"/>
    <lineage>
        <taxon>Eukaryota</taxon>
        <taxon>Fungi</taxon>
        <taxon>Dikarya</taxon>
        <taxon>Basidiomycota</taxon>
        <taxon>Agaricomycotina</taxon>
        <taxon>Agaricomycetes</taxon>
        <taxon>Polyporales</taxon>
        <taxon>Rhodofomes</taxon>
    </lineage>
</organism>
<reference evidence="1 2" key="1">
    <citation type="journal article" date="2021" name="Environ. Microbiol.">
        <title>Gene family expansions and transcriptome signatures uncover fungal adaptations to wood decay.</title>
        <authorList>
            <person name="Hage H."/>
            <person name="Miyauchi S."/>
            <person name="Viragh M."/>
            <person name="Drula E."/>
            <person name="Min B."/>
            <person name="Chaduli D."/>
            <person name="Navarro D."/>
            <person name="Favel A."/>
            <person name="Norest M."/>
            <person name="Lesage-Meessen L."/>
            <person name="Balint B."/>
            <person name="Merenyi Z."/>
            <person name="de Eugenio L."/>
            <person name="Morin E."/>
            <person name="Martinez A.T."/>
            <person name="Baldrian P."/>
            <person name="Stursova M."/>
            <person name="Martinez M.J."/>
            <person name="Novotny C."/>
            <person name="Magnuson J.K."/>
            <person name="Spatafora J.W."/>
            <person name="Maurice S."/>
            <person name="Pangilinan J."/>
            <person name="Andreopoulos W."/>
            <person name="LaButti K."/>
            <person name="Hundley H."/>
            <person name="Na H."/>
            <person name="Kuo A."/>
            <person name="Barry K."/>
            <person name="Lipzen A."/>
            <person name="Henrissat B."/>
            <person name="Riley R."/>
            <person name="Ahrendt S."/>
            <person name="Nagy L.G."/>
            <person name="Grigoriev I.V."/>
            <person name="Martin F."/>
            <person name="Rosso M.N."/>
        </authorList>
    </citation>
    <scope>NUCLEOTIDE SEQUENCE [LARGE SCALE GENOMIC DNA]</scope>
    <source>
        <strain evidence="1 2">CIRM-BRFM 1785</strain>
    </source>
</reference>
<comment type="caution">
    <text evidence="1">The sequence shown here is derived from an EMBL/GenBank/DDBJ whole genome shotgun (WGS) entry which is preliminary data.</text>
</comment>
<keyword evidence="2" id="KW-1185">Reference proteome</keyword>
<evidence type="ECO:0000313" key="2">
    <source>
        <dbReference type="Proteomes" id="UP000814176"/>
    </source>
</evidence>
<evidence type="ECO:0000313" key="1">
    <source>
        <dbReference type="EMBL" id="KAH9833287.1"/>
    </source>
</evidence>
<gene>
    <name evidence="1" type="ORF">C8Q71DRAFT_196576</name>
</gene>
<accession>A0ABQ8K8A1</accession>
<dbReference type="RefSeq" id="XP_047776053.1">
    <property type="nucleotide sequence ID" value="XM_047916914.1"/>
</dbReference>
<proteinExistence type="predicted"/>
<dbReference type="GeneID" id="71997646"/>